<dbReference type="Proteomes" id="UP001359559">
    <property type="component" value="Unassembled WGS sequence"/>
</dbReference>
<reference evidence="1 2" key="1">
    <citation type="submission" date="2024-01" db="EMBL/GenBank/DDBJ databases">
        <title>The genomes of 5 underutilized Papilionoideae crops provide insights into root nodulation and disease resistance.</title>
        <authorList>
            <person name="Yuan L."/>
        </authorList>
    </citation>
    <scope>NUCLEOTIDE SEQUENCE [LARGE SCALE GENOMIC DNA]</scope>
    <source>
        <strain evidence="1">LY-2023</strain>
        <tissue evidence="1">Leaf</tissue>
    </source>
</reference>
<keyword evidence="2" id="KW-1185">Reference proteome</keyword>
<evidence type="ECO:0000313" key="1">
    <source>
        <dbReference type="EMBL" id="KAK7279943.1"/>
    </source>
</evidence>
<comment type="caution">
    <text evidence="1">The sequence shown here is derived from an EMBL/GenBank/DDBJ whole genome shotgun (WGS) entry which is preliminary data.</text>
</comment>
<organism evidence="1 2">
    <name type="scientific">Clitoria ternatea</name>
    <name type="common">Butterfly pea</name>
    <dbReference type="NCBI Taxonomy" id="43366"/>
    <lineage>
        <taxon>Eukaryota</taxon>
        <taxon>Viridiplantae</taxon>
        <taxon>Streptophyta</taxon>
        <taxon>Embryophyta</taxon>
        <taxon>Tracheophyta</taxon>
        <taxon>Spermatophyta</taxon>
        <taxon>Magnoliopsida</taxon>
        <taxon>eudicotyledons</taxon>
        <taxon>Gunneridae</taxon>
        <taxon>Pentapetalae</taxon>
        <taxon>rosids</taxon>
        <taxon>fabids</taxon>
        <taxon>Fabales</taxon>
        <taxon>Fabaceae</taxon>
        <taxon>Papilionoideae</taxon>
        <taxon>50 kb inversion clade</taxon>
        <taxon>NPAAA clade</taxon>
        <taxon>indigoferoid/millettioid clade</taxon>
        <taxon>Phaseoleae</taxon>
        <taxon>Clitoria</taxon>
    </lineage>
</organism>
<name>A0AAN9FVU8_CLITE</name>
<proteinExistence type="predicted"/>
<protein>
    <submittedName>
        <fullName evidence="1">Uncharacterized protein</fullName>
    </submittedName>
</protein>
<accession>A0AAN9FVU8</accession>
<gene>
    <name evidence="1" type="ORF">RJT34_25004</name>
</gene>
<evidence type="ECO:0000313" key="2">
    <source>
        <dbReference type="Proteomes" id="UP001359559"/>
    </source>
</evidence>
<sequence>MRKRKNSAEGKGIKVYFMLSNGDFEGAFSEIQDKVKKPSLALGCLDLGAIDGGGAFRDEGKKVMEVKRDLSLELWRRVSWWYVVVVFLHRSFRPSVGMDLKHRGPTSSIT</sequence>
<dbReference type="AlphaFoldDB" id="A0AAN9FVU8"/>
<dbReference type="EMBL" id="JAYKXN010000006">
    <property type="protein sequence ID" value="KAK7279943.1"/>
    <property type="molecule type" value="Genomic_DNA"/>
</dbReference>